<dbReference type="KEGG" id="hhy:Halhy_3277"/>
<reference key="2">
    <citation type="submission" date="2011-04" db="EMBL/GenBank/DDBJ databases">
        <title>Complete sequence of chromosome of Haliscomenobacter hydrossis DSM 1100.</title>
        <authorList>
            <consortium name="US DOE Joint Genome Institute (JGI-PGF)"/>
            <person name="Lucas S."/>
            <person name="Han J."/>
            <person name="Lapidus A."/>
            <person name="Bruce D."/>
            <person name="Goodwin L."/>
            <person name="Pitluck S."/>
            <person name="Peters L."/>
            <person name="Kyrpides N."/>
            <person name="Mavromatis K."/>
            <person name="Ivanova N."/>
            <person name="Ovchinnikova G."/>
            <person name="Pagani I."/>
            <person name="Daligault H."/>
            <person name="Detter J.C."/>
            <person name="Han C."/>
            <person name="Land M."/>
            <person name="Hauser L."/>
            <person name="Markowitz V."/>
            <person name="Cheng J.-F."/>
            <person name="Hugenholtz P."/>
            <person name="Woyke T."/>
            <person name="Wu D."/>
            <person name="Verbarg S."/>
            <person name="Frueling A."/>
            <person name="Brambilla E."/>
            <person name="Klenk H.-P."/>
            <person name="Eisen J.A."/>
        </authorList>
    </citation>
    <scope>NUCLEOTIDE SEQUENCE</scope>
    <source>
        <strain>DSM 1100</strain>
    </source>
</reference>
<accession>F4KT79</accession>
<keyword evidence="1" id="KW-0472">Membrane</keyword>
<dbReference type="OrthoDB" id="1492272at2"/>
<dbReference type="RefSeq" id="WP_013765677.1">
    <property type="nucleotide sequence ID" value="NC_015510.1"/>
</dbReference>
<gene>
    <name evidence="2" type="ordered locus">Halhy_3277</name>
</gene>
<feature type="transmembrane region" description="Helical" evidence="1">
    <location>
        <begin position="20"/>
        <end position="41"/>
    </location>
</feature>
<keyword evidence="1" id="KW-1133">Transmembrane helix</keyword>
<evidence type="ECO:0000313" key="3">
    <source>
        <dbReference type="Proteomes" id="UP000008461"/>
    </source>
</evidence>
<evidence type="ECO:0000313" key="2">
    <source>
        <dbReference type="EMBL" id="AEE51136.1"/>
    </source>
</evidence>
<reference evidence="2 3" key="1">
    <citation type="journal article" date="2011" name="Stand. Genomic Sci.">
        <title>Complete genome sequence of Haliscomenobacter hydrossis type strain (O).</title>
        <authorList>
            <consortium name="US DOE Joint Genome Institute (JGI-PGF)"/>
            <person name="Daligault H."/>
            <person name="Lapidus A."/>
            <person name="Zeytun A."/>
            <person name="Nolan M."/>
            <person name="Lucas S."/>
            <person name="Del Rio T.G."/>
            <person name="Tice H."/>
            <person name="Cheng J.F."/>
            <person name="Tapia R."/>
            <person name="Han C."/>
            <person name="Goodwin L."/>
            <person name="Pitluck S."/>
            <person name="Liolios K."/>
            <person name="Pagani I."/>
            <person name="Ivanova N."/>
            <person name="Huntemann M."/>
            <person name="Mavromatis K."/>
            <person name="Mikhailova N."/>
            <person name="Pati A."/>
            <person name="Chen A."/>
            <person name="Palaniappan K."/>
            <person name="Land M."/>
            <person name="Hauser L."/>
            <person name="Brambilla E.M."/>
            <person name="Rohde M."/>
            <person name="Verbarg S."/>
            <person name="Goker M."/>
            <person name="Bristow J."/>
            <person name="Eisen J.A."/>
            <person name="Markowitz V."/>
            <person name="Hugenholtz P."/>
            <person name="Kyrpides N.C."/>
            <person name="Klenk H.P."/>
            <person name="Woyke T."/>
        </authorList>
    </citation>
    <scope>NUCLEOTIDE SEQUENCE [LARGE SCALE GENOMIC DNA]</scope>
    <source>
        <strain evidence="3">ATCC 27775 / DSM 1100 / LMG 10767 / O</strain>
    </source>
</reference>
<keyword evidence="3" id="KW-1185">Reference proteome</keyword>
<sequence length="269" mass="31319">MNTEPFWQEWPAFNDKNDSIMKGSFFLAVFILFGSLLFTCTRQNDTSIDIRNYYFPLKELTEGMVYEYDFVGNDSIAPDYWYYRSLIQDGKTYLTSTLYRPGDLSPQIHAREIMVRNGMLLDEIFFYEKDTSGRPEQLQVPVKIVAGNVYPFYVQNPGGVFLLRIEWKSALDTLEKTVLIKNRRFAGMTTFEFEGKKHPAVKFALKEAIEVNKNGLFAPAPYPGDETFIKGIGKVHYRKFVGNQIVEYKLAKRYPMSELEKKFKSMQQQ</sequence>
<dbReference type="Proteomes" id="UP000008461">
    <property type="component" value="Chromosome"/>
</dbReference>
<protein>
    <submittedName>
        <fullName evidence="2">Uncharacterized protein</fullName>
    </submittedName>
</protein>
<organism evidence="2 3">
    <name type="scientific">Haliscomenobacter hydrossis (strain ATCC 27775 / DSM 1100 / LMG 10767 / O)</name>
    <dbReference type="NCBI Taxonomy" id="760192"/>
    <lineage>
        <taxon>Bacteria</taxon>
        <taxon>Pseudomonadati</taxon>
        <taxon>Bacteroidota</taxon>
        <taxon>Saprospiria</taxon>
        <taxon>Saprospirales</taxon>
        <taxon>Haliscomenobacteraceae</taxon>
        <taxon>Haliscomenobacter</taxon>
    </lineage>
</organism>
<dbReference type="EMBL" id="CP002691">
    <property type="protein sequence ID" value="AEE51136.1"/>
    <property type="molecule type" value="Genomic_DNA"/>
</dbReference>
<name>F4KT79_HALH1</name>
<proteinExistence type="predicted"/>
<evidence type="ECO:0000256" key="1">
    <source>
        <dbReference type="SAM" id="Phobius"/>
    </source>
</evidence>
<dbReference type="AlphaFoldDB" id="F4KT79"/>
<dbReference type="HOGENOM" id="CLU_1033524_0_0_10"/>
<keyword evidence="1" id="KW-0812">Transmembrane</keyword>